<dbReference type="EMBL" id="CP028989">
    <property type="protein sequence ID" value="UUO63955.1"/>
    <property type="molecule type" value="Genomic_DNA"/>
</dbReference>
<sequence>MGPWLRAARAARGRRAHPRLISRVTSRALRARSSQPGPRRKWRGFVFWGTGFLPLPLAGEGRGEGLSTSGQSLCGESPHPALRADLPRKRERCTTLAATAHLLTFEPLSFPGRRMVAARRGNDDPAITGRPARLPGLFLHRADRDRCVSARLYPHHRA</sequence>
<name>A0AAE9N6T4_9BRAD</name>
<organism evidence="1 2">
    <name type="scientific">Bradyrhizobium betae</name>
    <dbReference type="NCBI Taxonomy" id="244734"/>
    <lineage>
        <taxon>Bacteria</taxon>
        <taxon>Pseudomonadati</taxon>
        <taxon>Pseudomonadota</taxon>
        <taxon>Alphaproteobacteria</taxon>
        <taxon>Hyphomicrobiales</taxon>
        <taxon>Nitrobacteraceae</taxon>
        <taxon>Bradyrhizobium</taxon>
    </lineage>
</organism>
<dbReference type="AlphaFoldDB" id="A0AAE9N6T4"/>
<evidence type="ECO:0000313" key="2">
    <source>
        <dbReference type="Proteomes" id="UP001058872"/>
    </source>
</evidence>
<gene>
    <name evidence="1" type="ORF">DCM83_01055</name>
</gene>
<reference evidence="1" key="1">
    <citation type="submission" date="2018-04" db="EMBL/GenBank/DDBJ databases">
        <title>Genomes of Endosymbiotic and Endophytic Bradyrhizobium Publication status.</title>
        <authorList>
            <person name="Guha S."/>
            <person name="Jorrin B."/>
            <person name="Sarkar M."/>
            <person name="Poole P.S."/>
            <person name="DasGupta M."/>
        </authorList>
    </citation>
    <scope>NUCLEOTIDE SEQUENCE</scope>
    <source>
        <strain evidence="1">WBOS16</strain>
    </source>
</reference>
<protein>
    <submittedName>
        <fullName evidence="1">Uncharacterized protein</fullName>
    </submittedName>
</protein>
<accession>A0AAE9N6T4</accession>
<dbReference type="Proteomes" id="UP001058872">
    <property type="component" value="Chromosome"/>
</dbReference>
<evidence type="ECO:0000313" key="1">
    <source>
        <dbReference type="EMBL" id="UUO63955.1"/>
    </source>
</evidence>
<proteinExistence type="predicted"/>